<dbReference type="InterPro" id="IPR045378">
    <property type="entry name" value="LNT_N"/>
</dbReference>
<accession>A0ABP9RTH4</accession>
<evidence type="ECO:0000313" key="11">
    <source>
        <dbReference type="EMBL" id="GAA5186116.1"/>
    </source>
</evidence>
<evidence type="ECO:0000256" key="1">
    <source>
        <dbReference type="ARBA" id="ARBA00004651"/>
    </source>
</evidence>
<comment type="subcellular location">
    <subcellularLocation>
        <location evidence="1 9">Cell membrane</location>
        <topology evidence="1 9">Multi-pass membrane protein</topology>
    </subcellularLocation>
</comment>
<comment type="caution">
    <text evidence="9">Lacks conserved residue(s) required for the propagation of feature annotation.</text>
</comment>
<evidence type="ECO:0000256" key="4">
    <source>
        <dbReference type="ARBA" id="ARBA00022679"/>
    </source>
</evidence>
<dbReference type="Proteomes" id="UP001501600">
    <property type="component" value="Unassembled WGS sequence"/>
</dbReference>
<evidence type="ECO:0000256" key="6">
    <source>
        <dbReference type="ARBA" id="ARBA00022989"/>
    </source>
</evidence>
<dbReference type="NCBIfam" id="TIGR00546">
    <property type="entry name" value="lnt"/>
    <property type="match status" value="1"/>
</dbReference>
<keyword evidence="5 9" id="KW-0812">Transmembrane</keyword>
<feature type="transmembrane region" description="Helical" evidence="9">
    <location>
        <begin position="165"/>
        <end position="189"/>
    </location>
</feature>
<comment type="caution">
    <text evidence="11">The sequence shown here is derived from an EMBL/GenBank/DDBJ whole genome shotgun (WGS) entry which is preliminary data.</text>
</comment>
<dbReference type="PANTHER" id="PTHR38686:SF1">
    <property type="entry name" value="APOLIPOPROTEIN N-ACYLTRANSFERASE"/>
    <property type="match status" value="1"/>
</dbReference>
<dbReference type="RefSeq" id="WP_345315068.1">
    <property type="nucleotide sequence ID" value="NZ_BAABLF010000001.1"/>
</dbReference>
<dbReference type="PANTHER" id="PTHR38686">
    <property type="entry name" value="APOLIPOPROTEIN N-ACYLTRANSFERASE"/>
    <property type="match status" value="1"/>
</dbReference>
<dbReference type="CDD" id="cd07571">
    <property type="entry name" value="ALP_N-acyl_transferase"/>
    <property type="match status" value="1"/>
</dbReference>
<dbReference type="EC" id="2.3.1.269" evidence="9"/>
<feature type="transmembrane region" description="Helical" evidence="9">
    <location>
        <begin position="128"/>
        <end position="153"/>
    </location>
</feature>
<dbReference type="Pfam" id="PF00795">
    <property type="entry name" value="CN_hydrolase"/>
    <property type="match status" value="1"/>
</dbReference>
<evidence type="ECO:0000313" key="12">
    <source>
        <dbReference type="Proteomes" id="UP001501600"/>
    </source>
</evidence>
<reference evidence="12" key="1">
    <citation type="journal article" date="2019" name="Int. J. Syst. Evol. Microbiol.">
        <title>The Global Catalogue of Microorganisms (GCM) 10K type strain sequencing project: providing services to taxonomists for standard genome sequencing and annotation.</title>
        <authorList>
            <consortium name="The Broad Institute Genomics Platform"/>
            <consortium name="The Broad Institute Genome Sequencing Center for Infectious Disease"/>
            <person name="Wu L."/>
            <person name="Ma J."/>
        </authorList>
    </citation>
    <scope>NUCLEOTIDE SEQUENCE [LARGE SCALE GENOMIC DNA]</scope>
    <source>
        <strain evidence="12">JCM 18720</strain>
    </source>
</reference>
<evidence type="ECO:0000256" key="7">
    <source>
        <dbReference type="ARBA" id="ARBA00023136"/>
    </source>
</evidence>
<dbReference type="Gene3D" id="3.60.110.10">
    <property type="entry name" value="Carbon-nitrogen hydrolase"/>
    <property type="match status" value="1"/>
</dbReference>
<evidence type="ECO:0000256" key="9">
    <source>
        <dbReference type="HAMAP-Rule" id="MF_01148"/>
    </source>
</evidence>
<keyword evidence="7 9" id="KW-0472">Membrane</keyword>
<feature type="transmembrane region" description="Helical" evidence="9">
    <location>
        <begin position="59"/>
        <end position="79"/>
    </location>
</feature>
<dbReference type="InterPro" id="IPR004563">
    <property type="entry name" value="Apolipo_AcylTrfase"/>
</dbReference>
<keyword evidence="12" id="KW-1185">Reference proteome</keyword>
<evidence type="ECO:0000256" key="8">
    <source>
        <dbReference type="ARBA" id="ARBA00023315"/>
    </source>
</evidence>
<gene>
    <name evidence="9 11" type="primary">lnt</name>
    <name evidence="11" type="ORF">GCM10025772_00970</name>
</gene>
<keyword evidence="4 9" id="KW-0808">Transferase</keyword>
<comment type="similarity">
    <text evidence="2 9">Belongs to the CN hydrolase family. Apolipoprotein N-acyltransferase subfamily.</text>
</comment>
<keyword evidence="8 9" id="KW-0012">Acyltransferase</keyword>
<dbReference type="SUPFAM" id="SSF56317">
    <property type="entry name" value="Carbon-nitrogen hydrolase"/>
    <property type="match status" value="1"/>
</dbReference>
<comment type="pathway">
    <text evidence="9">Protein modification; lipoprotein biosynthesis (N-acyl transfer).</text>
</comment>
<dbReference type="EMBL" id="BAABLF010000001">
    <property type="protein sequence ID" value="GAA5186116.1"/>
    <property type="molecule type" value="Genomic_DNA"/>
</dbReference>
<keyword evidence="3 9" id="KW-1003">Cell membrane</keyword>
<comment type="catalytic activity">
    <reaction evidence="9">
        <text>N-terminal S-1,2-diacyl-sn-glyceryl-L-cysteinyl-[lipoprotein] + a glycerophospholipid = N-acyl-S-1,2-diacyl-sn-glyceryl-L-cysteinyl-[lipoprotein] + a 2-acyl-sn-glycero-3-phospholipid + H(+)</text>
        <dbReference type="Rhea" id="RHEA:48228"/>
        <dbReference type="Rhea" id="RHEA-COMP:14681"/>
        <dbReference type="Rhea" id="RHEA-COMP:14684"/>
        <dbReference type="ChEBI" id="CHEBI:15378"/>
        <dbReference type="ChEBI" id="CHEBI:136912"/>
        <dbReference type="ChEBI" id="CHEBI:140656"/>
        <dbReference type="ChEBI" id="CHEBI:140657"/>
        <dbReference type="ChEBI" id="CHEBI:140660"/>
        <dbReference type="EC" id="2.3.1.269"/>
    </reaction>
</comment>
<sequence>MNPKHRPLAGLSSPAFHYLLALLSGILAHLAFAPYPLWPLLPLSLALLLWQTRGKSAATAGRLGWAWGFGLFAAGIRWVHVSIDTFGGMPLGVSLALMALLCLYLAIYPALALYLLNRFFSHSLLSRTLAFPALWLVAEWLRGKMLTGFPWLWSGYSQLDGPMASLAPVIGALGLGMAVSFLAAGLAALAQGRWRYGMIPLCLVLLSVLATWAPRPQQDGRTLDVALVQGNIAQSLKWEPENLWPTLTRYQDMSRPHFDADLIIWPEAAVPAPEVMVKDFLVMLDAALKEADTPLISGIISMDPDKNFYNSLLTLGEWQQVPLLPTDPGRYHKHQLLPIGEFVPMEDLLRPLAPFFNLPMSSFARGDFLQPNLSAAGVTLAPAICYEIAFPELVRSNVHADTDLLLTVSNDAWFGDSIGPHQHMAIARMRSLELGRPLLRVTNNGITAVVDERGQITAQLPQFEQGVLRTDVSLVQGQTWFNRLGQDPLYALAVLLLVLSAWAGRRARD</sequence>
<name>A0ABP9RTH4_9GAMM</name>
<organism evidence="11 12">
    <name type="scientific">Ferrimonas gelatinilytica</name>
    <dbReference type="NCBI Taxonomy" id="1255257"/>
    <lineage>
        <taxon>Bacteria</taxon>
        <taxon>Pseudomonadati</taxon>
        <taxon>Pseudomonadota</taxon>
        <taxon>Gammaproteobacteria</taxon>
        <taxon>Alteromonadales</taxon>
        <taxon>Ferrimonadaceae</taxon>
        <taxon>Ferrimonas</taxon>
    </lineage>
</organism>
<evidence type="ECO:0000259" key="10">
    <source>
        <dbReference type="PROSITE" id="PS50263"/>
    </source>
</evidence>
<evidence type="ECO:0000256" key="2">
    <source>
        <dbReference type="ARBA" id="ARBA00010065"/>
    </source>
</evidence>
<dbReference type="InterPro" id="IPR003010">
    <property type="entry name" value="C-N_Hydrolase"/>
</dbReference>
<evidence type="ECO:0000256" key="5">
    <source>
        <dbReference type="ARBA" id="ARBA00022692"/>
    </source>
</evidence>
<feature type="domain" description="CN hydrolase" evidence="10">
    <location>
        <begin position="228"/>
        <end position="474"/>
    </location>
</feature>
<feature type="transmembrane region" description="Helical" evidence="9">
    <location>
        <begin position="196"/>
        <end position="213"/>
    </location>
</feature>
<dbReference type="PROSITE" id="PS50263">
    <property type="entry name" value="CN_HYDROLASE"/>
    <property type="match status" value="1"/>
</dbReference>
<proteinExistence type="inferred from homology"/>
<comment type="function">
    <text evidence="9">Catalyzes the phospholipid dependent N-acylation of the N-terminal cysteine of apolipoprotein, the last step in lipoprotein maturation.</text>
</comment>
<feature type="transmembrane region" description="Helical" evidence="9">
    <location>
        <begin position="91"/>
        <end position="116"/>
    </location>
</feature>
<protein>
    <recommendedName>
        <fullName evidence="9">Apolipoprotein N-acyltransferase</fullName>
        <shortName evidence="9">ALP N-acyltransferase</shortName>
        <ecNumber evidence="9">2.3.1.269</ecNumber>
    </recommendedName>
</protein>
<dbReference type="InterPro" id="IPR036526">
    <property type="entry name" value="C-N_Hydrolase_sf"/>
</dbReference>
<evidence type="ECO:0000256" key="3">
    <source>
        <dbReference type="ARBA" id="ARBA00022475"/>
    </source>
</evidence>
<dbReference type="Pfam" id="PF20154">
    <property type="entry name" value="LNT_N"/>
    <property type="match status" value="1"/>
</dbReference>
<keyword evidence="6 9" id="KW-1133">Transmembrane helix</keyword>
<dbReference type="HAMAP" id="MF_01148">
    <property type="entry name" value="Lnt"/>
    <property type="match status" value="1"/>
</dbReference>